<dbReference type="RefSeq" id="WP_380691423.1">
    <property type="nucleotide sequence ID" value="NZ_JBHRSS010000009.1"/>
</dbReference>
<dbReference type="InterPro" id="IPR005481">
    <property type="entry name" value="BC-like_N"/>
</dbReference>
<evidence type="ECO:0000256" key="2">
    <source>
        <dbReference type="ARBA" id="ARBA00022598"/>
    </source>
</evidence>
<dbReference type="Pfam" id="PF21139">
    <property type="entry name" value="BT_MCC_alpha"/>
    <property type="match status" value="1"/>
</dbReference>
<evidence type="ECO:0000313" key="10">
    <source>
        <dbReference type="EMBL" id="MFC3105865.1"/>
    </source>
</evidence>
<evidence type="ECO:0000313" key="11">
    <source>
        <dbReference type="Proteomes" id="UP001595462"/>
    </source>
</evidence>
<evidence type="ECO:0000256" key="3">
    <source>
        <dbReference type="ARBA" id="ARBA00022741"/>
    </source>
</evidence>
<keyword evidence="2 10" id="KW-0436">Ligase</keyword>
<keyword evidence="4 6" id="KW-0067">ATP-binding</keyword>
<dbReference type="InterPro" id="IPR011764">
    <property type="entry name" value="Biotin_carboxylation_dom"/>
</dbReference>
<organism evidence="10 11">
    <name type="scientific">Salinisphaera aquimarina</name>
    <dbReference type="NCBI Taxonomy" id="2094031"/>
    <lineage>
        <taxon>Bacteria</taxon>
        <taxon>Pseudomonadati</taxon>
        <taxon>Pseudomonadota</taxon>
        <taxon>Gammaproteobacteria</taxon>
        <taxon>Salinisphaerales</taxon>
        <taxon>Salinisphaeraceae</taxon>
        <taxon>Salinisphaera</taxon>
    </lineage>
</organism>
<dbReference type="SUPFAM" id="SSF56059">
    <property type="entry name" value="Glutathione synthetase ATP-binding domain-like"/>
    <property type="match status" value="1"/>
</dbReference>
<reference evidence="11" key="1">
    <citation type="journal article" date="2019" name="Int. J. Syst. Evol. Microbiol.">
        <title>The Global Catalogue of Microorganisms (GCM) 10K type strain sequencing project: providing services to taxonomists for standard genome sequencing and annotation.</title>
        <authorList>
            <consortium name="The Broad Institute Genomics Platform"/>
            <consortium name="The Broad Institute Genome Sequencing Center for Infectious Disease"/>
            <person name="Wu L."/>
            <person name="Ma J."/>
        </authorList>
    </citation>
    <scope>NUCLEOTIDE SEQUENCE [LARGE SCALE GENOMIC DNA]</scope>
    <source>
        <strain evidence="11">KCTC 52640</strain>
    </source>
</reference>
<evidence type="ECO:0000259" key="9">
    <source>
        <dbReference type="PROSITE" id="PS50979"/>
    </source>
</evidence>
<dbReference type="Gene3D" id="3.30.700.40">
    <property type="match status" value="1"/>
</dbReference>
<dbReference type="InterPro" id="IPR011761">
    <property type="entry name" value="ATP-grasp"/>
</dbReference>
<dbReference type="PROSITE" id="PS00188">
    <property type="entry name" value="BIOTIN"/>
    <property type="match status" value="1"/>
</dbReference>
<evidence type="ECO:0000256" key="6">
    <source>
        <dbReference type="PROSITE-ProRule" id="PRU00409"/>
    </source>
</evidence>
<feature type="domain" description="ATP-grasp" evidence="8">
    <location>
        <begin position="122"/>
        <end position="319"/>
    </location>
</feature>
<dbReference type="InterPro" id="IPR005482">
    <property type="entry name" value="Biotin_COase_C"/>
</dbReference>
<dbReference type="EC" id="6.4.1.2" evidence="10"/>
<keyword evidence="3 6" id="KW-0547">Nucleotide-binding</keyword>
<dbReference type="PROSITE" id="PS00867">
    <property type="entry name" value="CPSASE_2"/>
    <property type="match status" value="1"/>
</dbReference>
<dbReference type="Gene3D" id="3.30.470.20">
    <property type="entry name" value="ATP-grasp fold, B domain"/>
    <property type="match status" value="1"/>
</dbReference>
<dbReference type="InterPro" id="IPR001882">
    <property type="entry name" value="Biotin_BS"/>
</dbReference>
<feature type="domain" description="Biotin carboxylation" evidence="9">
    <location>
        <begin position="3"/>
        <end position="448"/>
    </location>
</feature>
<accession>A0ABV7EVS0</accession>
<keyword evidence="5" id="KW-0092">Biotin</keyword>
<dbReference type="SUPFAM" id="SSF51246">
    <property type="entry name" value="Rudiment single hybrid motif"/>
    <property type="match status" value="1"/>
</dbReference>
<dbReference type="InterPro" id="IPR016185">
    <property type="entry name" value="PreATP-grasp_dom_sf"/>
</dbReference>
<gene>
    <name evidence="10" type="ORF">ACFOSU_18505</name>
</gene>
<dbReference type="SUPFAM" id="SSF52440">
    <property type="entry name" value="PreATP-grasp domain"/>
    <property type="match status" value="1"/>
</dbReference>
<dbReference type="InterPro" id="IPR000089">
    <property type="entry name" value="Biotin_lipoyl"/>
</dbReference>
<evidence type="ECO:0000259" key="8">
    <source>
        <dbReference type="PROSITE" id="PS50975"/>
    </source>
</evidence>
<dbReference type="SUPFAM" id="SSF51230">
    <property type="entry name" value="Single hybrid motif"/>
    <property type="match status" value="1"/>
</dbReference>
<dbReference type="PANTHER" id="PTHR18866">
    <property type="entry name" value="CARBOXYLASE:PYRUVATE/ACETYL-COA/PROPIONYL-COA CARBOXYLASE"/>
    <property type="match status" value="1"/>
</dbReference>
<feature type="domain" description="Lipoyl-binding" evidence="7">
    <location>
        <begin position="580"/>
        <end position="657"/>
    </location>
</feature>
<comment type="caution">
    <text evidence="10">The sequence shown here is derived from an EMBL/GenBank/DDBJ whole genome shotgun (WGS) entry which is preliminary data.</text>
</comment>
<evidence type="ECO:0000256" key="5">
    <source>
        <dbReference type="ARBA" id="ARBA00023267"/>
    </source>
</evidence>
<dbReference type="PANTHER" id="PTHR18866:SF33">
    <property type="entry name" value="METHYLCROTONOYL-COA CARBOXYLASE SUBUNIT ALPHA, MITOCHONDRIAL-RELATED"/>
    <property type="match status" value="1"/>
</dbReference>
<dbReference type="PROSITE" id="PS50979">
    <property type="entry name" value="BC"/>
    <property type="match status" value="1"/>
</dbReference>
<dbReference type="CDD" id="cd06850">
    <property type="entry name" value="biotinyl_domain"/>
    <property type="match status" value="1"/>
</dbReference>
<protein>
    <submittedName>
        <fullName evidence="10">Acetyl-CoA carboxylase biotin carboxylase subunit</fullName>
        <ecNumber evidence="10">6.4.1.2</ecNumber>
    </submittedName>
</protein>
<dbReference type="Proteomes" id="UP001595462">
    <property type="component" value="Unassembled WGS sequence"/>
</dbReference>
<evidence type="ECO:0000259" key="7">
    <source>
        <dbReference type="PROSITE" id="PS50968"/>
    </source>
</evidence>
<dbReference type="InterPro" id="IPR048429">
    <property type="entry name" value="MCC_alpha_BT"/>
</dbReference>
<dbReference type="InterPro" id="IPR011053">
    <property type="entry name" value="Single_hybrid_motif"/>
</dbReference>
<keyword evidence="11" id="KW-1185">Reference proteome</keyword>
<dbReference type="Gene3D" id="2.40.50.100">
    <property type="match status" value="1"/>
</dbReference>
<dbReference type="Pfam" id="PF02785">
    <property type="entry name" value="Biotin_carb_C"/>
    <property type="match status" value="1"/>
</dbReference>
<dbReference type="Pfam" id="PF02786">
    <property type="entry name" value="CPSase_L_D2"/>
    <property type="match status" value="1"/>
</dbReference>
<dbReference type="EMBL" id="JBHRSS010000009">
    <property type="protein sequence ID" value="MFC3105865.1"/>
    <property type="molecule type" value="Genomic_DNA"/>
</dbReference>
<dbReference type="NCBIfam" id="NF006367">
    <property type="entry name" value="PRK08591.1"/>
    <property type="match status" value="1"/>
</dbReference>
<proteinExistence type="predicted"/>
<dbReference type="Pfam" id="PF00289">
    <property type="entry name" value="Biotin_carb_N"/>
    <property type="match status" value="1"/>
</dbReference>
<dbReference type="SMART" id="SM00878">
    <property type="entry name" value="Biotin_carb_C"/>
    <property type="match status" value="1"/>
</dbReference>
<dbReference type="Pfam" id="PF00364">
    <property type="entry name" value="Biotin_lipoyl"/>
    <property type="match status" value="1"/>
</dbReference>
<evidence type="ECO:0000256" key="1">
    <source>
        <dbReference type="ARBA" id="ARBA00001953"/>
    </source>
</evidence>
<dbReference type="InterPro" id="IPR005479">
    <property type="entry name" value="CPAse_ATP-bd"/>
</dbReference>
<name>A0ABV7EVS0_9GAMM</name>
<dbReference type="InterPro" id="IPR050856">
    <property type="entry name" value="Biotin_carboxylase_complex"/>
</dbReference>
<evidence type="ECO:0000256" key="4">
    <source>
        <dbReference type="ARBA" id="ARBA00022840"/>
    </source>
</evidence>
<dbReference type="InterPro" id="IPR011054">
    <property type="entry name" value="Rudment_hybrid_motif"/>
</dbReference>
<dbReference type="PROSITE" id="PS50968">
    <property type="entry name" value="BIOTINYL_LIPOYL"/>
    <property type="match status" value="1"/>
</dbReference>
<dbReference type="PROSITE" id="PS50975">
    <property type="entry name" value="ATP_GRASP"/>
    <property type="match status" value="1"/>
</dbReference>
<dbReference type="GO" id="GO:0003989">
    <property type="term" value="F:acetyl-CoA carboxylase activity"/>
    <property type="evidence" value="ECO:0007669"/>
    <property type="project" value="UniProtKB-EC"/>
</dbReference>
<sequence>MKGIDKVLVANRGEIAVRVIRGAQALGCRTVAVYSEADAAALHVALADEAVAIGPAPASESYLSIERLIEAARATGATAIHPGYGFLAENADFARAVNEAGLIFVGPTPEAMDLMGRKREAKQCMIEAGVPCVPGYEGADQSDEVLLAEGERIGCPLMVKASAGGGGRGMRLVEDIADLGEALRSARSEAASAFGSDELILEKAVLGARHVEIQVLADHHGHVIHLGERDCSVQRRHQKVVEEAPSPAVDAALRAKMGAAAVEAAATIGYRGAGTVEFLLDAQGAFYFMEMNTRLQVEHPVTEMITGEDLVAWQLRIAAGEPLTLAQDDIRFNGHAMEVRLCLEDVAQDFMPQTGIIHVWQAPSGPGIRVDHGLASGQWISPYYDSMAGKLIAWGETRDIARRRLLGALADTLLLGPISNRDFLRQILAHPVFAGGDFDIGFIGKHMQEKTAAVEPSAIHRALAAAVFIHDRATELAASAGLDASLVGWRSAYTSETPLVLQHGETRHHLRIASEGQGSYCVWVDDAPIALTLGAIDGTRLIYTLDGVSHRADVLRRDDRLWLCAEGITLVYDDVLRQPPATAGDAGDGRVAARMDGKIQRVDVAQGDTVTAGDTLLVLEAMKMEFTVTADIDGKVETLSCAAGDQVAARQLLLVITQEVES</sequence>
<comment type="cofactor">
    <cofactor evidence="1">
        <name>biotin</name>
        <dbReference type="ChEBI" id="CHEBI:57586"/>
    </cofactor>
</comment>